<evidence type="ECO:0000259" key="1">
    <source>
        <dbReference type="SMART" id="SM00471"/>
    </source>
</evidence>
<dbReference type="InterPro" id="IPR003607">
    <property type="entry name" value="HD/PDEase_dom"/>
</dbReference>
<name>A0A1G9C3C6_9ACTN</name>
<dbReference type="Pfam" id="PF13328">
    <property type="entry name" value="HD_4"/>
    <property type="match status" value="1"/>
</dbReference>
<sequence>MTEGIGVTGSHLDPLLRALPATLTAHERDLIERAYTVAAYWHRGGRRVSGDPYITHPVAVAVILAELGREPELLCAALLHDVLRDTACSREELAREFGDDISGLVAGLSDLDDPDRRAAGWETSTDERILLLKVVDRLHNQRTMRFLPPDKQRRKSLETLEFVAPVAGRLGMEQVEQELRRLARATLWPHDQAGVRASFRAIAAGAFLLPRRQRHRWLEEWLSDLQDLPDRRSRRRFTAQLLVGMPRLAAELRWPLPDLRGRVARVLLRCLRWVVGSNARAWSLLAPFLLWIIAQAATSSLWEAVVVLMTLPPVLSTGIGLLRARLRDPGEDL</sequence>
<dbReference type="EMBL" id="FNDJ01000016">
    <property type="protein sequence ID" value="SDK46126.1"/>
    <property type="molecule type" value="Genomic_DNA"/>
</dbReference>
<evidence type="ECO:0000313" key="2">
    <source>
        <dbReference type="EMBL" id="SDK46126.1"/>
    </source>
</evidence>
<organism evidence="2 3">
    <name type="scientific">Nonomuraea jiangxiensis</name>
    <dbReference type="NCBI Taxonomy" id="633440"/>
    <lineage>
        <taxon>Bacteria</taxon>
        <taxon>Bacillati</taxon>
        <taxon>Actinomycetota</taxon>
        <taxon>Actinomycetes</taxon>
        <taxon>Streptosporangiales</taxon>
        <taxon>Streptosporangiaceae</taxon>
        <taxon>Nonomuraea</taxon>
    </lineage>
</organism>
<reference evidence="2 3" key="1">
    <citation type="submission" date="2016-10" db="EMBL/GenBank/DDBJ databases">
        <authorList>
            <person name="de Groot N.N."/>
        </authorList>
    </citation>
    <scope>NUCLEOTIDE SEQUENCE [LARGE SCALE GENOMIC DNA]</scope>
    <source>
        <strain evidence="2 3">CGMCC 4.6533</strain>
    </source>
</reference>
<keyword evidence="3" id="KW-1185">Reference proteome</keyword>
<protein>
    <submittedName>
        <fullName evidence="2">HD domain-containing protein</fullName>
    </submittedName>
</protein>
<dbReference type="SMART" id="SM00471">
    <property type="entry name" value="HDc"/>
    <property type="match status" value="1"/>
</dbReference>
<dbReference type="PANTHER" id="PTHR21262:SF31">
    <property type="entry name" value="GTP PYROPHOSPHOKINASE"/>
    <property type="match status" value="1"/>
</dbReference>
<feature type="domain" description="HD/PDEase" evidence="1">
    <location>
        <begin position="49"/>
        <end position="150"/>
    </location>
</feature>
<dbReference type="Proteomes" id="UP000199202">
    <property type="component" value="Unassembled WGS sequence"/>
</dbReference>
<dbReference type="CDD" id="cd00077">
    <property type="entry name" value="HDc"/>
    <property type="match status" value="1"/>
</dbReference>
<dbReference type="PANTHER" id="PTHR21262">
    <property type="entry name" value="GUANOSINE-3',5'-BIS DIPHOSPHATE 3'-PYROPHOSPHOHYDROLASE"/>
    <property type="match status" value="1"/>
</dbReference>
<dbReference type="Gene3D" id="1.10.3210.10">
    <property type="entry name" value="Hypothetical protein af1432"/>
    <property type="match status" value="1"/>
</dbReference>
<dbReference type="OrthoDB" id="9802385at2"/>
<proteinExistence type="predicted"/>
<dbReference type="STRING" id="633440.SAMN05421869_11658"/>
<dbReference type="SUPFAM" id="SSF109604">
    <property type="entry name" value="HD-domain/PDEase-like"/>
    <property type="match status" value="1"/>
</dbReference>
<dbReference type="RefSeq" id="WP_090939966.1">
    <property type="nucleotide sequence ID" value="NZ_FNDJ01000016.1"/>
</dbReference>
<dbReference type="GO" id="GO:0005886">
    <property type="term" value="C:plasma membrane"/>
    <property type="evidence" value="ECO:0007669"/>
    <property type="project" value="TreeGrafter"/>
</dbReference>
<evidence type="ECO:0000313" key="3">
    <source>
        <dbReference type="Proteomes" id="UP000199202"/>
    </source>
</evidence>
<accession>A0A1G9C3C6</accession>
<dbReference type="AlphaFoldDB" id="A0A1G9C3C6"/>
<gene>
    <name evidence="2" type="ORF">SAMN05421869_11658</name>
</gene>